<protein>
    <recommendedName>
        <fullName evidence="3">Carboxyphosphonoenolpyruvate phosphonomutase-like protein</fullName>
    </recommendedName>
</protein>
<accession>A0A0U5GF45</accession>
<dbReference type="AlphaFoldDB" id="A0A0U5GF45"/>
<dbReference type="PANTHER" id="PTHR42905:SF16">
    <property type="entry name" value="CARBOXYPHOSPHONOENOLPYRUVATE PHOSPHONOMUTASE-LIKE PROTEIN (AFU_ORTHOLOGUE AFUA_5G07230)"/>
    <property type="match status" value="1"/>
</dbReference>
<dbReference type="Proteomes" id="UP000054771">
    <property type="component" value="Unassembled WGS sequence"/>
</dbReference>
<dbReference type="Pfam" id="PF13714">
    <property type="entry name" value="PEP_mutase"/>
    <property type="match status" value="1"/>
</dbReference>
<dbReference type="EMBL" id="CDMC01000016">
    <property type="protein sequence ID" value="CEL09911.1"/>
    <property type="molecule type" value="Genomic_DNA"/>
</dbReference>
<gene>
    <name evidence="1" type="ORF">ASPCAL13039</name>
</gene>
<reference evidence="2" key="1">
    <citation type="journal article" date="2016" name="Genome Announc.">
        <title>Draft genome sequences of fungus Aspergillus calidoustus.</title>
        <authorList>
            <person name="Horn F."/>
            <person name="Linde J."/>
            <person name="Mattern D.J."/>
            <person name="Walther G."/>
            <person name="Guthke R."/>
            <person name="Scherlach K."/>
            <person name="Martin K."/>
            <person name="Brakhage A.A."/>
            <person name="Petzke L."/>
            <person name="Valiante V."/>
        </authorList>
    </citation>
    <scope>NUCLEOTIDE SEQUENCE [LARGE SCALE GENOMIC DNA]</scope>
    <source>
        <strain evidence="2">SF006504</strain>
    </source>
</reference>
<dbReference type="SUPFAM" id="SSF51621">
    <property type="entry name" value="Phosphoenolpyruvate/pyruvate domain"/>
    <property type="match status" value="1"/>
</dbReference>
<dbReference type="CDD" id="cd00377">
    <property type="entry name" value="ICL_PEPM"/>
    <property type="match status" value="1"/>
</dbReference>
<proteinExistence type="predicted"/>
<evidence type="ECO:0000313" key="2">
    <source>
        <dbReference type="Proteomes" id="UP000054771"/>
    </source>
</evidence>
<evidence type="ECO:0008006" key="3">
    <source>
        <dbReference type="Google" id="ProtNLM"/>
    </source>
</evidence>
<dbReference type="OrthoDB" id="429143at2759"/>
<evidence type="ECO:0000313" key="1">
    <source>
        <dbReference type="EMBL" id="CEL09911.1"/>
    </source>
</evidence>
<dbReference type="InterPro" id="IPR039556">
    <property type="entry name" value="ICL/PEPM"/>
</dbReference>
<dbReference type="InterPro" id="IPR015813">
    <property type="entry name" value="Pyrv/PenolPyrv_kinase-like_dom"/>
</dbReference>
<dbReference type="GO" id="GO:0003824">
    <property type="term" value="F:catalytic activity"/>
    <property type="evidence" value="ECO:0007669"/>
    <property type="project" value="InterPro"/>
</dbReference>
<name>A0A0U5GF45_ASPCI</name>
<sequence>MSVDTNALAQTFKALHKPRTPLLLTNIYDGISAKTIAALPSSRALATASQAIAEAAGIDDDDLTLPQNLRATRIIASAIKPFNKPLTVDLQDGYGAHLEHAIGELVSLGVVGINLEDFDRETNDFFPLPNAAERVRRVLTTARGKGVPDFVVNARCDILAHGGAIKEVIERGKAYLDAGATTVFVWGGSTRGGLKREEVMQLVEAFDGRLSVLLKLKDGLSVDEVSDIGVARISLGPTLQRIAIERIREVASEVYGLGSRVL</sequence>
<dbReference type="OMA" id="VILANTW"/>
<dbReference type="PANTHER" id="PTHR42905">
    <property type="entry name" value="PHOSPHOENOLPYRUVATE CARBOXYLASE"/>
    <property type="match status" value="1"/>
</dbReference>
<dbReference type="Gene3D" id="3.20.20.60">
    <property type="entry name" value="Phosphoenolpyruvate-binding domains"/>
    <property type="match status" value="1"/>
</dbReference>
<dbReference type="InterPro" id="IPR040442">
    <property type="entry name" value="Pyrv_kinase-like_dom_sf"/>
</dbReference>
<organism evidence="1 2">
    <name type="scientific">Aspergillus calidoustus</name>
    <dbReference type="NCBI Taxonomy" id="454130"/>
    <lineage>
        <taxon>Eukaryota</taxon>
        <taxon>Fungi</taxon>
        <taxon>Dikarya</taxon>
        <taxon>Ascomycota</taxon>
        <taxon>Pezizomycotina</taxon>
        <taxon>Eurotiomycetes</taxon>
        <taxon>Eurotiomycetidae</taxon>
        <taxon>Eurotiales</taxon>
        <taxon>Aspergillaceae</taxon>
        <taxon>Aspergillus</taxon>
        <taxon>Aspergillus subgen. Nidulantes</taxon>
    </lineage>
</organism>
<keyword evidence="2" id="KW-1185">Reference proteome</keyword>